<name>A0AAE7SN74_9CAUD</name>
<dbReference type="Proteomes" id="UP000827160">
    <property type="component" value="Segment"/>
</dbReference>
<accession>A0AAE7SN74</accession>
<reference evidence="1" key="1">
    <citation type="submission" date="2021-06" db="EMBL/GenBank/DDBJ databases">
        <authorList>
            <person name="Nair S."/>
        </authorList>
    </citation>
    <scope>NUCLEOTIDE SEQUENCE</scope>
</reference>
<keyword evidence="2" id="KW-1185">Reference proteome</keyword>
<protein>
    <submittedName>
        <fullName evidence="1">Uncharacterized protein</fullName>
    </submittedName>
</protein>
<evidence type="ECO:0000313" key="2">
    <source>
        <dbReference type="Proteomes" id="UP000827160"/>
    </source>
</evidence>
<proteinExistence type="predicted"/>
<evidence type="ECO:0000313" key="1">
    <source>
        <dbReference type="EMBL" id="QXP44089.1"/>
    </source>
</evidence>
<sequence length="146" mass="16383">MSDNLAGICRHSTSEAWAMYDIVQVENAESYRKFGPSAVGRVEILRYGALSHAVLAKRGIRYPAGFWYRVVCTIQKSHFGTHLWYPDQEAGYVLDSKFLSETGNNPAAYPLAFRLPTGEVFIPTSYPDERRRGTLTVAVNKPSPRP</sequence>
<organism evidence="1 2">
    <name type="scientific">Stappia phage SI01</name>
    <dbReference type="NCBI Taxonomy" id="2847766"/>
    <lineage>
        <taxon>Viruses</taxon>
        <taxon>Duplodnaviria</taxon>
        <taxon>Heunggongvirae</taxon>
        <taxon>Uroviricota</taxon>
        <taxon>Caudoviricetes</taxon>
        <taxon>Autographivirales</taxon>
        <taxon>Dunnvirinae</taxon>
        <taxon>Songlingvirus</taxon>
        <taxon>Songlingvirus SI01</taxon>
    </lineage>
</organism>
<dbReference type="EMBL" id="MZ462995">
    <property type="protein sequence ID" value="QXP44089.1"/>
    <property type="molecule type" value="Genomic_DNA"/>
</dbReference>